<keyword evidence="1" id="KW-0812">Transmembrane</keyword>
<dbReference type="RefSeq" id="WP_145433894.1">
    <property type="nucleotide sequence ID" value="NZ_CP036339.1"/>
</dbReference>
<gene>
    <name evidence="2" type="ORF">I41_32990</name>
</gene>
<evidence type="ECO:0000313" key="3">
    <source>
        <dbReference type="Proteomes" id="UP000317909"/>
    </source>
</evidence>
<name>A0A517U0F3_9BACT</name>
<dbReference type="EMBL" id="CP036339">
    <property type="protein sequence ID" value="QDT74104.1"/>
    <property type="molecule type" value="Genomic_DNA"/>
</dbReference>
<protein>
    <recommendedName>
        <fullName evidence="4">Tetratricopeptide repeat protein</fullName>
    </recommendedName>
</protein>
<dbReference type="KEGG" id="llh:I41_32990"/>
<sequence>MRFISRLFAACWNLYARTFSRVASAALCNRGLTLALLLACAVMITGPWLRSSISRDFRGPHIPWSNDASSRFLPEYVAQAPRDWRWDSVAVPLLAIVCAAVFTACFRPRSTSHVFGLLVAVSIPALAVTLWNHPGLYEFFESEIRGRSMLRTVYRMEHDDLMTVRAPDRMQAFGGQTGKIDLLAPTHPVMVPLNYWMYGPWLIAAAVLGLVATKRASWTERTTSALAWSTTGIFLAIAATWPRWVAEYHWSQATALEERNQFPEASAALERARASMPSLGYLRRYWLARGRLDFRQGFDGGYRAFFVASQYLESADVDRARAELDPYVDESSVSAARDLMAEILGHTAAAFSARGKREAAELAWREAASIAPWKPAYWVAHAVTVVGTSPERAPEIEERYLAALCEVGDCFVGSDFASALGDAYFESGDFESARRLYSMAMNIFHLPKYVNLHAQEGRLGM</sequence>
<keyword evidence="1" id="KW-1133">Transmembrane helix</keyword>
<keyword evidence="1" id="KW-0472">Membrane</keyword>
<dbReference type="Gene3D" id="1.25.40.10">
    <property type="entry name" value="Tetratricopeptide repeat domain"/>
    <property type="match status" value="1"/>
</dbReference>
<dbReference type="OrthoDB" id="9817405at2"/>
<accession>A0A517U0F3</accession>
<keyword evidence="3" id="KW-1185">Reference proteome</keyword>
<feature type="transmembrane region" description="Helical" evidence="1">
    <location>
        <begin position="195"/>
        <end position="213"/>
    </location>
</feature>
<dbReference type="SUPFAM" id="SSF48452">
    <property type="entry name" value="TPR-like"/>
    <property type="match status" value="1"/>
</dbReference>
<evidence type="ECO:0000313" key="2">
    <source>
        <dbReference type="EMBL" id="QDT74104.1"/>
    </source>
</evidence>
<feature type="transmembrane region" description="Helical" evidence="1">
    <location>
        <begin position="225"/>
        <end position="244"/>
    </location>
</feature>
<evidence type="ECO:0008006" key="4">
    <source>
        <dbReference type="Google" id="ProtNLM"/>
    </source>
</evidence>
<dbReference type="Proteomes" id="UP000317909">
    <property type="component" value="Chromosome"/>
</dbReference>
<proteinExistence type="predicted"/>
<feature type="transmembrane region" description="Helical" evidence="1">
    <location>
        <begin position="27"/>
        <end position="49"/>
    </location>
</feature>
<organism evidence="2 3">
    <name type="scientific">Lacipirellula limnantheis</name>
    <dbReference type="NCBI Taxonomy" id="2528024"/>
    <lineage>
        <taxon>Bacteria</taxon>
        <taxon>Pseudomonadati</taxon>
        <taxon>Planctomycetota</taxon>
        <taxon>Planctomycetia</taxon>
        <taxon>Pirellulales</taxon>
        <taxon>Lacipirellulaceae</taxon>
        <taxon>Lacipirellula</taxon>
    </lineage>
</organism>
<feature type="transmembrane region" description="Helical" evidence="1">
    <location>
        <begin position="89"/>
        <end position="106"/>
    </location>
</feature>
<dbReference type="AlphaFoldDB" id="A0A517U0F3"/>
<feature type="transmembrane region" description="Helical" evidence="1">
    <location>
        <begin position="113"/>
        <end position="131"/>
    </location>
</feature>
<dbReference type="InterPro" id="IPR011990">
    <property type="entry name" value="TPR-like_helical_dom_sf"/>
</dbReference>
<evidence type="ECO:0000256" key="1">
    <source>
        <dbReference type="SAM" id="Phobius"/>
    </source>
</evidence>
<reference evidence="2 3" key="1">
    <citation type="submission" date="2019-02" db="EMBL/GenBank/DDBJ databases">
        <title>Deep-cultivation of Planctomycetes and their phenomic and genomic characterization uncovers novel biology.</title>
        <authorList>
            <person name="Wiegand S."/>
            <person name="Jogler M."/>
            <person name="Boedeker C."/>
            <person name="Pinto D."/>
            <person name="Vollmers J."/>
            <person name="Rivas-Marin E."/>
            <person name="Kohn T."/>
            <person name="Peeters S.H."/>
            <person name="Heuer A."/>
            <person name="Rast P."/>
            <person name="Oberbeckmann S."/>
            <person name="Bunk B."/>
            <person name="Jeske O."/>
            <person name="Meyerdierks A."/>
            <person name="Storesund J.E."/>
            <person name="Kallscheuer N."/>
            <person name="Luecker S."/>
            <person name="Lage O.M."/>
            <person name="Pohl T."/>
            <person name="Merkel B.J."/>
            <person name="Hornburger P."/>
            <person name="Mueller R.-W."/>
            <person name="Bruemmer F."/>
            <person name="Labrenz M."/>
            <person name="Spormann A.M."/>
            <person name="Op den Camp H."/>
            <person name="Overmann J."/>
            <person name="Amann R."/>
            <person name="Jetten M.S.M."/>
            <person name="Mascher T."/>
            <person name="Medema M.H."/>
            <person name="Devos D.P."/>
            <person name="Kaster A.-K."/>
            <person name="Ovreas L."/>
            <person name="Rohde M."/>
            <person name="Galperin M.Y."/>
            <person name="Jogler C."/>
        </authorList>
    </citation>
    <scope>NUCLEOTIDE SEQUENCE [LARGE SCALE GENOMIC DNA]</scope>
    <source>
        <strain evidence="2 3">I41</strain>
    </source>
</reference>